<evidence type="ECO:0000256" key="1">
    <source>
        <dbReference type="ARBA" id="ARBA00004609"/>
    </source>
</evidence>
<dbReference type="SUPFAM" id="SSF82153">
    <property type="entry name" value="FAS1 domain"/>
    <property type="match status" value="1"/>
</dbReference>
<evidence type="ECO:0000313" key="10">
    <source>
        <dbReference type="EMBL" id="KAK7318846.1"/>
    </source>
</evidence>
<comment type="subcellular location">
    <subcellularLocation>
        <location evidence="1">Cell membrane</location>
        <topology evidence="1">Lipid-anchor</topology>
        <topology evidence="1">GPI-anchor</topology>
    </subcellularLocation>
</comment>
<dbReference type="InterPro" id="IPR036378">
    <property type="entry name" value="FAS1_dom_sf"/>
</dbReference>
<proteinExistence type="inferred from homology"/>
<keyword evidence="5" id="KW-0732">Signal</keyword>
<evidence type="ECO:0000256" key="3">
    <source>
        <dbReference type="ARBA" id="ARBA00022475"/>
    </source>
</evidence>
<dbReference type="SMART" id="SM00554">
    <property type="entry name" value="FAS1"/>
    <property type="match status" value="1"/>
</dbReference>
<dbReference type="PROSITE" id="PS50213">
    <property type="entry name" value="FAS1"/>
    <property type="match status" value="1"/>
</dbReference>
<dbReference type="Pfam" id="PF02469">
    <property type="entry name" value="Fasciclin"/>
    <property type="match status" value="1"/>
</dbReference>
<feature type="region of interest" description="Disordered" evidence="8">
    <location>
        <begin position="373"/>
        <end position="405"/>
    </location>
</feature>
<evidence type="ECO:0000256" key="7">
    <source>
        <dbReference type="ARBA" id="ARBA00024686"/>
    </source>
</evidence>
<evidence type="ECO:0000256" key="8">
    <source>
        <dbReference type="SAM" id="MobiDB-lite"/>
    </source>
</evidence>
<keyword evidence="11" id="KW-1185">Reference proteome</keyword>
<evidence type="ECO:0000256" key="6">
    <source>
        <dbReference type="ARBA" id="ARBA00023136"/>
    </source>
</evidence>
<dbReference type="GO" id="GO:0098552">
    <property type="term" value="C:side of membrane"/>
    <property type="evidence" value="ECO:0007669"/>
    <property type="project" value="UniProtKB-KW"/>
</dbReference>
<dbReference type="PANTHER" id="PTHR32077:SF48">
    <property type="entry name" value="FASCICLIN DOMAIN PROTEIN"/>
    <property type="match status" value="1"/>
</dbReference>
<comment type="function">
    <text evidence="7">May be a cell surface adhesion protein.</text>
</comment>
<reference evidence="10 11" key="1">
    <citation type="submission" date="2024-01" db="EMBL/GenBank/DDBJ databases">
        <title>The genomes of 5 underutilized Papilionoideae crops provide insights into root nodulation and disease resistance.</title>
        <authorList>
            <person name="Yuan L."/>
        </authorList>
    </citation>
    <scope>NUCLEOTIDE SEQUENCE [LARGE SCALE GENOMIC DNA]</scope>
    <source>
        <strain evidence="10">LY-2023</strain>
        <tissue evidence="10">Leaf</tissue>
    </source>
</reference>
<feature type="domain" description="FAS1" evidence="9">
    <location>
        <begin position="213"/>
        <end position="357"/>
    </location>
</feature>
<comment type="caution">
    <text evidence="10">The sequence shown here is derived from an EMBL/GenBank/DDBJ whole genome shotgun (WGS) entry which is preliminary data.</text>
</comment>
<evidence type="ECO:0000256" key="2">
    <source>
        <dbReference type="ARBA" id="ARBA00007843"/>
    </source>
</evidence>
<organism evidence="10 11">
    <name type="scientific">Clitoria ternatea</name>
    <name type="common">Butterfly pea</name>
    <dbReference type="NCBI Taxonomy" id="43366"/>
    <lineage>
        <taxon>Eukaryota</taxon>
        <taxon>Viridiplantae</taxon>
        <taxon>Streptophyta</taxon>
        <taxon>Embryophyta</taxon>
        <taxon>Tracheophyta</taxon>
        <taxon>Spermatophyta</taxon>
        <taxon>Magnoliopsida</taxon>
        <taxon>eudicotyledons</taxon>
        <taxon>Gunneridae</taxon>
        <taxon>Pentapetalae</taxon>
        <taxon>rosids</taxon>
        <taxon>fabids</taxon>
        <taxon>Fabales</taxon>
        <taxon>Fabaceae</taxon>
        <taxon>Papilionoideae</taxon>
        <taxon>50 kb inversion clade</taxon>
        <taxon>NPAAA clade</taxon>
        <taxon>indigoferoid/millettioid clade</taxon>
        <taxon>Phaseoleae</taxon>
        <taxon>Clitoria</taxon>
    </lineage>
</organism>
<protein>
    <recommendedName>
        <fullName evidence="9">FAS1 domain-containing protein</fullName>
    </recommendedName>
</protein>
<keyword evidence="3" id="KW-1003">Cell membrane</keyword>
<sequence length="429" mass="45770">MGTLANPNIDMVEVYGSRTLRKANLIEKMSRRVKRDNLFEVIVRASVTEKPDLKRIQGELGSMLEQRILVILDDLCADINLYRVGIPFGTDHKGCKLVLISGSTEVLSNQMNTAMNYVFNNNSHSLATPYFQNLQSNLEPSIKMKQIIFFSLLLLAPILSFTTLAQSPAAAPKAPAKPAPVKPAPATPAPAPAKPLVPALPQSPLSGPDSSGSQDIVKILRKAKSFNTLIRLMKTTQIINQVNAQLVTSKNGGLTILAPDDGAFSELKAGYFNSLGDRQQKALIQFHVLPVYVSSSNFDALSNPVLTLASDSPTGFQLNVTAYGNSVNISTGVVNATLTGIVYTDKTLAIYHVDKVLIPLDFSKPKPIAPAPAIAKAPKADKENSSADDDDQAQANKDSSDATSLVGTHGTTLVSLGVAFLAAAATMSC</sequence>
<dbReference type="Gene3D" id="2.30.180.10">
    <property type="entry name" value="FAS1 domain"/>
    <property type="match status" value="1"/>
</dbReference>
<comment type="similarity">
    <text evidence="2">Belongs to the fasciclin-like AGP family.</text>
</comment>
<dbReference type="GO" id="GO:0005886">
    <property type="term" value="C:plasma membrane"/>
    <property type="evidence" value="ECO:0007669"/>
    <property type="project" value="UniProtKB-SubCell"/>
</dbReference>
<dbReference type="Proteomes" id="UP001359559">
    <property type="component" value="Unassembled WGS sequence"/>
</dbReference>
<dbReference type="InterPro" id="IPR045003">
    <property type="entry name" value="FLA_A"/>
</dbReference>
<evidence type="ECO:0000259" key="9">
    <source>
        <dbReference type="PROSITE" id="PS50213"/>
    </source>
</evidence>
<feature type="compositionally biased region" description="Pro residues" evidence="8">
    <location>
        <begin position="175"/>
        <end position="195"/>
    </location>
</feature>
<feature type="region of interest" description="Disordered" evidence="8">
    <location>
        <begin position="172"/>
        <end position="211"/>
    </location>
</feature>
<keyword evidence="4" id="KW-0449">Lipoprotein</keyword>
<name>A0AAN9Q1C2_CLITE</name>
<dbReference type="InterPro" id="IPR000782">
    <property type="entry name" value="FAS1_domain"/>
</dbReference>
<accession>A0AAN9Q1C2</accession>
<dbReference type="GO" id="GO:0009834">
    <property type="term" value="P:plant-type secondary cell wall biogenesis"/>
    <property type="evidence" value="ECO:0007669"/>
    <property type="project" value="TreeGrafter"/>
</dbReference>
<evidence type="ECO:0000256" key="4">
    <source>
        <dbReference type="ARBA" id="ARBA00022622"/>
    </source>
</evidence>
<gene>
    <name evidence="10" type="ORF">RJT34_03553</name>
</gene>
<evidence type="ECO:0000313" key="11">
    <source>
        <dbReference type="Proteomes" id="UP001359559"/>
    </source>
</evidence>
<keyword evidence="4" id="KW-0336">GPI-anchor</keyword>
<keyword evidence="4" id="KW-0325">Glycoprotein</keyword>
<dbReference type="FunFam" id="2.30.180.10:FF:000009">
    <property type="entry name" value="Fasciclin-like arabinogalactan protein 11"/>
    <property type="match status" value="1"/>
</dbReference>
<evidence type="ECO:0000256" key="5">
    <source>
        <dbReference type="ARBA" id="ARBA00022729"/>
    </source>
</evidence>
<dbReference type="EMBL" id="JAYKXN010000001">
    <property type="protein sequence ID" value="KAK7318846.1"/>
    <property type="molecule type" value="Genomic_DNA"/>
</dbReference>
<keyword evidence="6" id="KW-0472">Membrane</keyword>
<dbReference type="PANTHER" id="PTHR32077">
    <property type="entry name" value="FASCICLIN-LIKE ARABINOGALACTAN PROTEIN"/>
    <property type="match status" value="1"/>
</dbReference>
<dbReference type="AlphaFoldDB" id="A0AAN9Q1C2"/>